<dbReference type="Proteomes" id="UP000031623">
    <property type="component" value="Chromosome"/>
</dbReference>
<dbReference type="PANTHER" id="PTHR33693">
    <property type="entry name" value="TYPE-5 URACIL-DNA GLYCOSYLASE"/>
    <property type="match status" value="1"/>
</dbReference>
<dbReference type="SMART" id="SM00986">
    <property type="entry name" value="UDG"/>
    <property type="match status" value="1"/>
</dbReference>
<evidence type="ECO:0000256" key="5">
    <source>
        <dbReference type="ARBA" id="ARBA00022485"/>
    </source>
</evidence>
<keyword evidence="8" id="KW-0378">Hydrolase</keyword>
<evidence type="ECO:0000313" key="14">
    <source>
        <dbReference type="Proteomes" id="UP000031623"/>
    </source>
</evidence>
<keyword evidence="14" id="KW-1185">Reference proteome</keyword>
<proteinExistence type="inferred from homology"/>
<evidence type="ECO:0000256" key="7">
    <source>
        <dbReference type="ARBA" id="ARBA00022763"/>
    </source>
</evidence>
<evidence type="ECO:0000256" key="4">
    <source>
        <dbReference type="ARBA" id="ARBA00019403"/>
    </source>
</evidence>
<dbReference type="CDD" id="cd10030">
    <property type="entry name" value="UDG-F4_TTUDGA_SPO1dp_like"/>
    <property type="match status" value="1"/>
</dbReference>
<keyword evidence="6" id="KW-0479">Metal-binding</keyword>
<dbReference type="NCBIfam" id="TIGR00758">
    <property type="entry name" value="UDG_fam4"/>
    <property type="match status" value="1"/>
</dbReference>
<keyword evidence="9" id="KW-0408">Iron</keyword>
<dbReference type="KEGG" id="tig:THII_3896"/>
<dbReference type="HOGENOM" id="CLU_044815_1_0_6"/>
<dbReference type="STRING" id="40754.THII_3896"/>
<dbReference type="SUPFAM" id="SSF52141">
    <property type="entry name" value="Uracil-DNA glycosylase-like"/>
    <property type="match status" value="1"/>
</dbReference>
<feature type="domain" description="Uracil-DNA glycosylase-like" evidence="12">
    <location>
        <begin position="96"/>
        <end position="244"/>
    </location>
</feature>
<dbReference type="InterPro" id="IPR051536">
    <property type="entry name" value="UDG_Type-4/5"/>
</dbReference>
<keyword evidence="11" id="KW-0234">DNA repair</keyword>
<accession>A0A090AIG2</accession>
<dbReference type="GO" id="GO:0051539">
    <property type="term" value="F:4 iron, 4 sulfur cluster binding"/>
    <property type="evidence" value="ECO:0007669"/>
    <property type="project" value="UniProtKB-KW"/>
</dbReference>
<evidence type="ECO:0000313" key="13">
    <source>
        <dbReference type="EMBL" id="BAP58193.1"/>
    </source>
</evidence>
<dbReference type="GO" id="GO:0004844">
    <property type="term" value="F:uracil DNA N-glycosylase activity"/>
    <property type="evidence" value="ECO:0007669"/>
    <property type="project" value="UniProtKB-EC"/>
</dbReference>
<dbReference type="InterPro" id="IPR036895">
    <property type="entry name" value="Uracil-DNA_glycosylase-like_sf"/>
</dbReference>
<gene>
    <name evidence="13" type="ORF">THII_3896</name>
</gene>
<dbReference type="InterPro" id="IPR005122">
    <property type="entry name" value="Uracil-DNA_glycosylase-like"/>
</dbReference>
<dbReference type="InterPro" id="IPR005273">
    <property type="entry name" value="Ura-DNA_glyco_family4"/>
</dbReference>
<dbReference type="EMBL" id="AP014633">
    <property type="protein sequence ID" value="BAP58193.1"/>
    <property type="molecule type" value="Genomic_DNA"/>
</dbReference>
<evidence type="ECO:0000256" key="1">
    <source>
        <dbReference type="ARBA" id="ARBA00001400"/>
    </source>
</evidence>
<evidence type="ECO:0000256" key="10">
    <source>
        <dbReference type="ARBA" id="ARBA00023014"/>
    </source>
</evidence>
<keyword evidence="5" id="KW-0004">4Fe-4S</keyword>
<organism evidence="13 14">
    <name type="scientific">Thioploca ingrica</name>
    <dbReference type="NCBI Taxonomy" id="40754"/>
    <lineage>
        <taxon>Bacteria</taxon>
        <taxon>Pseudomonadati</taxon>
        <taxon>Pseudomonadota</taxon>
        <taxon>Gammaproteobacteria</taxon>
        <taxon>Thiotrichales</taxon>
        <taxon>Thiotrichaceae</taxon>
        <taxon>Thioploca</taxon>
    </lineage>
</organism>
<dbReference type="AlphaFoldDB" id="A0A090AIG2"/>
<dbReference type="SMART" id="SM00987">
    <property type="entry name" value="UreE_C"/>
    <property type="match status" value="1"/>
</dbReference>
<evidence type="ECO:0000256" key="8">
    <source>
        <dbReference type="ARBA" id="ARBA00022801"/>
    </source>
</evidence>
<reference evidence="13 14" key="1">
    <citation type="journal article" date="2014" name="ISME J.">
        <title>Ecophysiology of Thioploca ingrica as revealed by the complete genome sequence supplemented with proteomic evidence.</title>
        <authorList>
            <person name="Kojima H."/>
            <person name="Ogura Y."/>
            <person name="Yamamoto N."/>
            <person name="Togashi T."/>
            <person name="Mori H."/>
            <person name="Watanabe T."/>
            <person name="Nemoto F."/>
            <person name="Kurokawa K."/>
            <person name="Hayashi T."/>
            <person name="Fukui M."/>
        </authorList>
    </citation>
    <scope>NUCLEOTIDE SEQUENCE [LARGE SCALE GENOMIC DNA]</scope>
</reference>
<sequence length="255" mass="28907">MTVTMIKNRHHQYLNTMGITVWVRRPPFISLAEPITSVNETLTTSPPLEVVIPSSLDPSQRETQTIPIKIDWKTLQQQVSTCTACPLHQTRTQTVLGVGNRQADWMFIGEAPGAEEDAQGEPFVGRAGQLLNAMLYAIGLRREEVYIANIVKCRPPNNRNPTHEESTRCNLFLQQQLALVKPKLIIALGRIAAQHLLATAEPIGQLRGRRFEYAHLSIPLIATYHPAYLLRRPTEKRRAWQDLQFICQQMTLLKS</sequence>
<dbReference type="PANTHER" id="PTHR33693:SF1">
    <property type="entry name" value="TYPE-4 URACIL-DNA GLYCOSYLASE"/>
    <property type="match status" value="1"/>
</dbReference>
<keyword evidence="10" id="KW-0411">Iron-sulfur</keyword>
<dbReference type="Pfam" id="PF03167">
    <property type="entry name" value="UDG"/>
    <property type="match status" value="1"/>
</dbReference>
<name>A0A090AIG2_9GAMM</name>
<evidence type="ECO:0000259" key="12">
    <source>
        <dbReference type="SMART" id="SM00986"/>
    </source>
</evidence>
<comment type="similarity">
    <text evidence="2">Belongs to the uracil-DNA glycosylase (UDG) superfamily. Type 4 (UDGa) family.</text>
</comment>
<keyword evidence="7" id="KW-0227">DNA damage</keyword>
<evidence type="ECO:0000256" key="3">
    <source>
        <dbReference type="ARBA" id="ARBA00012030"/>
    </source>
</evidence>
<evidence type="ECO:0000256" key="2">
    <source>
        <dbReference type="ARBA" id="ARBA00006521"/>
    </source>
</evidence>
<dbReference type="GO" id="GO:0006281">
    <property type="term" value="P:DNA repair"/>
    <property type="evidence" value="ECO:0007669"/>
    <property type="project" value="UniProtKB-KW"/>
</dbReference>
<evidence type="ECO:0000256" key="6">
    <source>
        <dbReference type="ARBA" id="ARBA00022723"/>
    </source>
</evidence>
<dbReference type="Gene3D" id="3.40.470.10">
    <property type="entry name" value="Uracil-DNA glycosylase-like domain"/>
    <property type="match status" value="1"/>
</dbReference>
<comment type="catalytic activity">
    <reaction evidence="1">
        <text>Hydrolyzes single-stranded DNA or mismatched double-stranded DNA and polynucleotides, releasing free uracil.</text>
        <dbReference type="EC" id="3.2.2.27"/>
    </reaction>
</comment>
<dbReference type="EC" id="3.2.2.27" evidence="3"/>
<dbReference type="GO" id="GO:0046872">
    <property type="term" value="F:metal ion binding"/>
    <property type="evidence" value="ECO:0007669"/>
    <property type="project" value="UniProtKB-KW"/>
</dbReference>
<evidence type="ECO:0000256" key="11">
    <source>
        <dbReference type="ARBA" id="ARBA00023204"/>
    </source>
</evidence>
<evidence type="ECO:0000256" key="9">
    <source>
        <dbReference type="ARBA" id="ARBA00023004"/>
    </source>
</evidence>
<protein>
    <recommendedName>
        <fullName evidence="4">Type-4 uracil-DNA glycosylase</fullName>
        <ecNumber evidence="3">3.2.2.27</ecNumber>
    </recommendedName>
</protein>